<reference evidence="3" key="1">
    <citation type="journal article" date="2020" name="Stud. Mycol.">
        <title>101 Dothideomycetes genomes: A test case for predicting lifestyles and emergence of pathogens.</title>
        <authorList>
            <person name="Haridas S."/>
            <person name="Albert R."/>
            <person name="Binder M."/>
            <person name="Bloem J."/>
            <person name="LaButti K."/>
            <person name="Salamov A."/>
            <person name="Andreopoulos B."/>
            <person name="Baker S."/>
            <person name="Barry K."/>
            <person name="Bills G."/>
            <person name="Bluhm B."/>
            <person name="Cannon C."/>
            <person name="Castanera R."/>
            <person name="Culley D."/>
            <person name="Daum C."/>
            <person name="Ezra D."/>
            <person name="Gonzalez J."/>
            <person name="Henrissat B."/>
            <person name="Kuo A."/>
            <person name="Liang C."/>
            <person name="Lipzen A."/>
            <person name="Lutzoni F."/>
            <person name="Magnuson J."/>
            <person name="Mondo S."/>
            <person name="Nolan M."/>
            <person name="Ohm R."/>
            <person name="Pangilinan J."/>
            <person name="Park H.-J."/>
            <person name="Ramirez L."/>
            <person name="Alfaro M."/>
            <person name="Sun H."/>
            <person name="Tritt A."/>
            <person name="Yoshinaga Y."/>
            <person name="Zwiers L.-H."/>
            <person name="Turgeon B."/>
            <person name="Goodwin S."/>
            <person name="Spatafora J."/>
            <person name="Crous P."/>
            <person name="Grigoriev I."/>
        </authorList>
    </citation>
    <scope>NUCLEOTIDE SEQUENCE [LARGE SCALE GENOMIC DNA]</scope>
    <source>
        <strain evidence="3">CBS 304.66</strain>
    </source>
</reference>
<dbReference type="OrthoDB" id="62952at2759"/>
<sequence length="449" mass="51182">MENLDSFNATAVYPYSIVTSSGSSHQHAPPGLAASDLPLNFSSHDQEDSEQLWELFPNTRRDYLPGSQIDDKQKWNKCRLLSLPKEIRLHIWEHVLTNPSIPELAVWIIRKPSSPLYKLTHPPPPLFGTRLEPSRRSPVNTMILLANRFIYEEALPVLYSTANFIPGDLEGLWPLFTNTLSPYARSCIRRIRLFSPLNNGTRHGNDRSRAFFHWAVTCAQVALLSNTLREVEIYGDWSIFEVRSNHRALLYPLCKIKTKKKFYPIGSRAECHPELQNMFKQFLAEAGEELKRSASVREANAKAARSPLRTVRPRHDATKLIEPMHALIGYSMEDWCRFAEENLKRIDRDLSSVKGIQQFEKELSEHSRSAQNRNDAITTPQESSPTAEEWDMVSMKSGAFTPRARSFSMLSTTSKEEWVDTVSTLVAKEDVGNGDTSDGDSEGWEYVEK</sequence>
<comment type="caution">
    <text evidence="2">The sequence shown here is derived from an EMBL/GenBank/DDBJ whole genome shotgun (WGS) entry which is preliminary data.</text>
</comment>
<name>A0A9P4KBL7_9PLEO</name>
<feature type="region of interest" description="Disordered" evidence="1">
    <location>
        <begin position="425"/>
        <end position="449"/>
    </location>
</feature>
<evidence type="ECO:0000313" key="3">
    <source>
        <dbReference type="Proteomes" id="UP000800093"/>
    </source>
</evidence>
<feature type="compositionally biased region" description="Polar residues" evidence="1">
    <location>
        <begin position="369"/>
        <end position="386"/>
    </location>
</feature>
<protein>
    <submittedName>
        <fullName evidence="2">Uncharacterized protein</fullName>
    </submittedName>
</protein>
<accession>A0A9P4KBL7</accession>
<feature type="compositionally biased region" description="Acidic residues" evidence="1">
    <location>
        <begin position="437"/>
        <end position="449"/>
    </location>
</feature>
<evidence type="ECO:0000256" key="1">
    <source>
        <dbReference type="SAM" id="MobiDB-lite"/>
    </source>
</evidence>
<dbReference type="PANTHER" id="PTHR38790:SF4">
    <property type="entry name" value="2EXR DOMAIN-CONTAINING PROTEIN"/>
    <property type="match status" value="1"/>
</dbReference>
<keyword evidence="3" id="KW-1185">Reference proteome</keyword>
<organism evidence="2 3">
    <name type="scientific">Lojkania enalia</name>
    <dbReference type="NCBI Taxonomy" id="147567"/>
    <lineage>
        <taxon>Eukaryota</taxon>
        <taxon>Fungi</taxon>
        <taxon>Dikarya</taxon>
        <taxon>Ascomycota</taxon>
        <taxon>Pezizomycotina</taxon>
        <taxon>Dothideomycetes</taxon>
        <taxon>Pleosporomycetidae</taxon>
        <taxon>Pleosporales</taxon>
        <taxon>Pleosporales incertae sedis</taxon>
        <taxon>Lojkania</taxon>
    </lineage>
</organism>
<evidence type="ECO:0000313" key="2">
    <source>
        <dbReference type="EMBL" id="KAF2264693.1"/>
    </source>
</evidence>
<dbReference type="PANTHER" id="PTHR38790">
    <property type="entry name" value="2EXR DOMAIN-CONTAINING PROTEIN-RELATED"/>
    <property type="match status" value="1"/>
</dbReference>
<feature type="region of interest" description="Disordered" evidence="1">
    <location>
        <begin position="361"/>
        <end position="390"/>
    </location>
</feature>
<dbReference type="Proteomes" id="UP000800093">
    <property type="component" value="Unassembled WGS sequence"/>
</dbReference>
<gene>
    <name evidence="2" type="ORF">CC78DRAFT_533040</name>
</gene>
<proteinExistence type="predicted"/>
<dbReference type="EMBL" id="ML986614">
    <property type="protein sequence ID" value="KAF2264693.1"/>
    <property type="molecule type" value="Genomic_DNA"/>
</dbReference>
<dbReference type="AlphaFoldDB" id="A0A9P4KBL7"/>